<dbReference type="GO" id="GO:0005524">
    <property type="term" value="F:ATP binding"/>
    <property type="evidence" value="ECO:0007669"/>
    <property type="project" value="UniProtKB-KW"/>
</dbReference>
<dbReference type="Pfam" id="PF00493">
    <property type="entry name" value="MCM"/>
    <property type="match status" value="1"/>
</dbReference>
<keyword evidence="8 16" id="KW-0347">Helicase</keyword>
<dbReference type="GO" id="GO:0017116">
    <property type="term" value="F:single-stranded DNA helicase activity"/>
    <property type="evidence" value="ECO:0007669"/>
    <property type="project" value="TreeGrafter"/>
</dbReference>
<dbReference type="PANTHER" id="PTHR11630:SF26">
    <property type="entry name" value="DNA REPLICATION LICENSING FACTOR MCM7"/>
    <property type="match status" value="1"/>
</dbReference>
<keyword evidence="12 16" id="KW-0539">Nucleus</keyword>
<keyword evidence="18" id="KW-1185">Reference proteome</keyword>
<evidence type="ECO:0000256" key="14">
    <source>
        <dbReference type="ARBA" id="ARBA00048432"/>
    </source>
</evidence>
<dbReference type="InterPro" id="IPR033762">
    <property type="entry name" value="MCM_OB"/>
</dbReference>
<dbReference type="FunFam" id="3.30.1640.10:FF:000007">
    <property type="entry name" value="DNA replication licensing factor MCM7"/>
    <property type="match status" value="1"/>
</dbReference>
<dbReference type="InterPro" id="IPR012340">
    <property type="entry name" value="NA-bd_OB-fold"/>
</dbReference>
<evidence type="ECO:0000256" key="3">
    <source>
        <dbReference type="ARBA" id="ARBA00008010"/>
    </source>
</evidence>
<name>A0A914W0B1_9BILA</name>
<dbReference type="InterPro" id="IPR018525">
    <property type="entry name" value="MCM_CS"/>
</dbReference>
<evidence type="ECO:0000313" key="19">
    <source>
        <dbReference type="WBParaSite" id="PSAMB.scaffold2950size20436.g19846.t1"/>
    </source>
</evidence>
<dbReference type="Pfam" id="PF17207">
    <property type="entry name" value="MCM_OB"/>
    <property type="match status" value="1"/>
</dbReference>
<evidence type="ECO:0000256" key="4">
    <source>
        <dbReference type="ARBA" id="ARBA00022454"/>
    </source>
</evidence>
<accession>A0A914W0B1</accession>
<feature type="domain" description="MCM C-terminal AAA(+) ATPase" evidence="17">
    <location>
        <begin position="342"/>
        <end position="547"/>
    </location>
</feature>
<comment type="subcellular location">
    <subcellularLocation>
        <location evidence="2">Chromosome</location>
    </subcellularLocation>
    <subcellularLocation>
        <location evidence="1 16">Nucleus</location>
    </subcellularLocation>
</comment>
<dbReference type="Gene3D" id="2.40.50.140">
    <property type="entry name" value="Nucleic acid-binding proteins"/>
    <property type="match status" value="1"/>
</dbReference>
<sequence length="737" mass="82543">MANYDKRDYTKEKEKLVDFLSTFYYEADDGGKVFPYADQIQRLANREQVALYINLEDVHTHDPELVDSIQENARRYHALFADAVDQLIRETIGDREPPVRDALDAFIYQRVYMAKQQGKNVDGSLPINDDLRKQYPPQLMRRFEAYFKPRDDIKSMAVRDVKAEHVGKLVTVSGVIIRSTEVKPMTSVITYTCDTCGCETYQPVNGPSFMPAINCPSKDCTESGANGRLHMQVRGSKFVKFQEIRIQELSDHVPVGSIPRSLTVTICGENTRLAAPGDQVDITGVFLPLLKTGFKQMAGGLLSEVFLEAHHIENKNKSDDDELGADEELTDEEAAIVAQPNFYDLLAYSIAPEIYGHTDIKKSLLLALVGGVDKNAVGMKIRGSINVIMMGDPGVAKSQLLTHIDRLATRSQYTTGRGSSGVGLTAAVMRDPLTGELTLEGGALVLADRGICCIDEFDKMMEGDRTAIHEVMEQQTISIAKAGIMTTLNARVSILAAANPAFGRYNPKRSVEQNIQLPAALLSRFDLLWLMQDKPNAENDKRLAEHITYVHMMGHEPEKKGMKPLDMRLIRRYVAMCKRKHPTMPESLTDRIVQMYVELRKDARNNKDTTFTSPRTLLAVVRMSTALARLRLGDAVEQPDVDEAIRLMESSKASLRPDYEAYQKATSPVDQMFAHLRDLLHSLPADDDERAIPMKEAIKKSINKGLGEEVLKECLDVYTSTGILFVDRNDRIVFTMN</sequence>
<keyword evidence="5 16" id="KW-0235">DNA replication</keyword>
<keyword evidence="4" id="KW-0158">Chromosome</keyword>
<comment type="function">
    <text evidence="16">Acts as component of the MCM2-7 complex (MCM complex) which is the replicative helicase essential for 'once per cell cycle' DNA replication initiation and elongation in eukaryotic cells. The active ATPase sites in the MCM2-7 ring are formed through the interaction surfaces of two neighboring subunits such that a critical structure of a conserved arginine finger motif is provided in trans relative to the ATP-binding site of the Walker A box of the adjacent subunit. The six ATPase active sites, however, are likely to contribute differentially to the complex helicase activity.</text>
</comment>
<keyword evidence="9 15" id="KW-0067">ATP-binding</keyword>
<evidence type="ECO:0000256" key="6">
    <source>
        <dbReference type="ARBA" id="ARBA00022741"/>
    </source>
</evidence>
<dbReference type="EC" id="3.6.4.12" evidence="16"/>
<dbReference type="GO" id="GO:0006270">
    <property type="term" value="P:DNA replication initiation"/>
    <property type="evidence" value="ECO:0007669"/>
    <property type="project" value="InterPro"/>
</dbReference>
<dbReference type="GO" id="GO:0003697">
    <property type="term" value="F:single-stranded DNA binding"/>
    <property type="evidence" value="ECO:0007669"/>
    <property type="project" value="TreeGrafter"/>
</dbReference>
<evidence type="ECO:0000259" key="17">
    <source>
        <dbReference type="PROSITE" id="PS50051"/>
    </source>
</evidence>
<dbReference type="InterPro" id="IPR001208">
    <property type="entry name" value="MCM_dom"/>
</dbReference>
<organism evidence="18 19">
    <name type="scientific">Plectus sambesii</name>
    <dbReference type="NCBI Taxonomy" id="2011161"/>
    <lineage>
        <taxon>Eukaryota</taxon>
        <taxon>Metazoa</taxon>
        <taxon>Ecdysozoa</taxon>
        <taxon>Nematoda</taxon>
        <taxon>Chromadorea</taxon>
        <taxon>Plectida</taxon>
        <taxon>Plectina</taxon>
        <taxon>Plectoidea</taxon>
        <taxon>Plectidae</taxon>
        <taxon>Plectus</taxon>
    </lineage>
</organism>
<dbReference type="AlphaFoldDB" id="A0A914W0B1"/>
<dbReference type="Gene3D" id="3.30.1640.10">
    <property type="entry name" value="mini-chromosome maintenance (MCM) complex, chain A, domain 1"/>
    <property type="match status" value="1"/>
</dbReference>
<dbReference type="SUPFAM" id="SSF50249">
    <property type="entry name" value="Nucleic acid-binding proteins"/>
    <property type="match status" value="1"/>
</dbReference>
<dbReference type="SUPFAM" id="SSF52540">
    <property type="entry name" value="P-loop containing nucleoside triphosphate hydrolases"/>
    <property type="match status" value="1"/>
</dbReference>
<evidence type="ECO:0000256" key="15">
    <source>
        <dbReference type="RuleBase" id="RU004070"/>
    </source>
</evidence>
<evidence type="ECO:0000256" key="10">
    <source>
        <dbReference type="ARBA" id="ARBA00022843"/>
    </source>
</evidence>
<evidence type="ECO:0000256" key="5">
    <source>
        <dbReference type="ARBA" id="ARBA00022705"/>
    </source>
</evidence>
<evidence type="ECO:0000256" key="9">
    <source>
        <dbReference type="ARBA" id="ARBA00022840"/>
    </source>
</evidence>
<dbReference type="InterPro" id="IPR031327">
    <property type="entry name" value="MCM"/>
</dbReference>
<dbReference type="GO" id="GO:0016787">
    <property type="term" value="F:hydrolase activity"/>
    <property type="evidence" value="ECO:0007669"/>
    <property type="project" value="UniProtKB-KW"/>
</dbReference>
<dbReference type="GO" id="GO:0042555">
    <property type="term" value="C:MCM complex"/>
    <property type="evidence" value="ECO:0007669"/>
    <property type="project" value="InterPro"/>
</dbReference>
<evidence type="ECO:0000313" key="18">
    <source>
        <dbReference type="Proteomes" id="UP000887566"/>
    </source>
</evidence>
<evidence type="ECO:0000256" key="12">
    <source>
        <dbReference type="ARBA" id="ARBA00023242"/>
    </source>
</evidence>
<dbReference type="FunFam" id="2.20.28.10:FF:000004">
    <property type="entry name" value="DNA replication licensing factor MCM7"/>
    <property type="match status" value="1"/>
</dbReference>
<dbReference type="InterPro" id="IPR027417">
    <property type="entry name" value="P-loop_NTPase"/>
</dbReference>
<dbReference type="GO" id="GO:0006271">
    <property type="term" value="P:DNA strand elongation involved in DNA replication"/>
    <property type="evidence" value="ECO:0007669"/>
    <property type="project" value="TreeGrafter"/>
</dbReference>
<keyword evidence="6 15" id="KW-0547">Nucleotide-binding</keyword>
<dbReference type="Proteomes" id="UP000887566">
    <property type="component" value="Unplaced"/>
</dbReference>
<dbReference type="Pfam" id="PF14551">
    <property type="entry name" value="MCM_N"/>
    <property type="match status" value="1"/>
</dbReference>
<dbReference type="Gene3D" id="2.20.28.10">
    <property type="match status" value="1"/>
</dbReference>
<proteinExistence type="inferred from homology"/>
<evidence type="ECO:0000256" key="16">
    <source>
        <dbReference type="RuleBase" id="RU365012"/>
    </source>
</evidence>
<evidence type="ECO:0000256" key="11">
    <source>
        <dbReference type="ARBA" id="ARBA00023125"/>
    </source>
</evidence>
<dbReference type="PROSITE" id="PS00847">
    <property type="entry name" value="MCM_1"/>
    <property type="match status" value="1"/>
</dbReference>
<dbReference type="Pfam" id="PF17855">
    <property type="entry name" value="MCM_lid"/>
    <property type="match status" value="1"/>
</dbReference>
<evidence type="ECO:0000256" key="1">
    <source>
        <dbReference type="ARBA" id="ARBA00004123"/>
    </source>
</evidence>
<keyword evidence="13 16" id="KW-0131">Cell cycle</keyword>
<keyword evidence="10" id="KW-0832">Ubl conjugation</keyword>
<dbReference type="PRINTS" id="PR01657">
    <property type="entry name" value="MCMFAMILY"/>
</dbReference>
<dbReference type="SMART" id="SM00350">
    <property type="entry name" value="MCM"/>
    <property type="match status" value="1"/>
</dbReference>
<dbReference type="Gene3D" id="3.40.50.300">
    <property type="entry name" value="P-loop containing nucleotide triphosphate hydrolases"/>
    <property type="match status" value="1"/>
</dbReference>
<protein>
    <recommendedName>
        <fullName evidence="16">DNA replication licensing factor MCM7</fullName>
        <ecNumber evidence="16">3.6.4.12</ecNumber>
    </recommendedName>
</protein>
<keyword evidence="11 15" id="KW-0238">DNA-binding</keyword>
<comment type="similarity">
    <text evidence="3 15">Belongs to the MCM family.</text>
</comment>
<keyword evidence="7 16" id="KW-0378">Hydrolase</keyword>
<reference evidence="19" key="1">
    <citation type="submission" date="2022-11" db="UniProtKB">
        <authorList>
            <consortium name="WormBaseParasite"/>
        </authorList>
    </citation>
    <scope>IDENTIFICATION</scope>
</reference>
<dbReference type="PROSITE" id="PS50051">
    <property type="entry name" value="MCM_2"/>
    <property type="match status" value="1"/>
</dbReference>
<comment type="catalytic activity">
    <reaction evidence="14">
        <text>ATP + H2O = ADP + phosphate + H(+)</text>
        <dbReference type="Rhea" id="RHEA:13065"/>
        <dbReference type="ChEBI" id="CHEBI:15377"/>
        <dbReference type="ChEBI" id="CHEBI:15378"/>
        <dbReference type="ChEBI" id="CHEBI:30616"/>
        <dbReference type="ChEBI" id="CHEBI:43474"/>
        <dbReference type="ChEBI" id="CHEBI:456216"/>
        <dbReference type="EC" id="3.6.4.12"/>
    </reaction>
    <physiologicalReaction direction="left-to-right" evidence="14">
        <dbReference type="Rhea" id="RHEA:13066"/>
    </physiologicalReaction>
</comment>
<dbReference type="GO" id="GO:0000727">
    <property type="term" value="P:double-strand break repair via break-induced replication"/>
    <property type="evidence" value="ECO:0007669"/>
    <property type="project" value="TreeGrafter"/>
</dbReference>
<dbReference type="FunFam" id="3.40.50.300:FF:000288">
    <property type="entry name" value="DNA replication licensing factor MCM7"/>
    <property type="match status" value="1"/>
</dbReference>
<dbReference type="CDD" id="cd17758">
    <property type="entry name" value="MCM7"/>
    <property type="match status" value="1"/>
</dbReference>
<evidence type="ECO:0000256" key="2">
    <source>
        <dbReference type="ARBA" id="ARBA00004286"/>
    </source>
</evidence>
<dbReference type="InterPro" id="IPR008050">
    <property type="entry name" value="MCM7"/>
</dbReference>
<evidence type="ECO:0000256" key="8">
    <source>
        <dbReference type="ARBA" id="ARBA00022806"/>
    </source>
</evidence>
<dbReference type="InterPro" id="IPR041562">
    <property type="entry name" value="MCM_lid"/>
</dbReference>
<dbReference type="GO" id="GO:0005694">
    <property type="term" value="C:chromosome"/>
    <property type="evidence" value="ECO:0007669"/>
    <property type="project" value="UniProtKB-SubCell"/>
</dbReference>
<dbReference type="GO" id="GO:0005634">
    <property type="term" value="C:nucleus"/>
    <property type="evidence" value="ECO:0007669"/>
    <property type="project" value="UniProtKB-SubCell"/>
</dbReference>
<dbReference type="PANTHER" id="PTHR11630">
    <property type="entry name" value="DNA REPLICATION LICENSING FACTOR MCM FAMILY MEMBER"/>
    <property type="match status" value="1"/>
</dbReference>
<dbReference type="InterPro" id="IPR027925">
    <property type="entry name" value="MCM_N"/>
</dbReference>
<dbReference type="PRINTS" id="PR01663">
    <property type="entry name" value="MCMPROTEIN7"/>
</dbReference>
<evidence type="ECO:0000256" key="7">
    <source>
        <dbReference type="ARBA" id="ARBA00022801"/>
    </source>
</evidence>
<dbReference type="WBParaSite" id="PSAMB.scaffold2950size20436.g19846.t1">
    <property type="protein sequence ID" value="PSAMB.scaffold2950size20436.g19846.t1"/>
    <property type="gene ID" value="PSAMB.scaffold2950size20436.g19846"/>
</dbReference>
<evidence type="ECO:0000256" key="13">
    <source>
        <dbReference type="ARBA" id="ARBA00023306"/>
    </source>
</evidence>
<gene>
    <name evidence="16" type="primary">MCM7</name>
</gene>